<feature type="domain" description="ABC3 transporter permease C-terminal" evidence="9">
    <location>
        <begin position="812"/>
        <end position="931"/>
    </location>
</feature>
<evidence type="ECO:0000256" key="1">
    <source>
        <dbReference type="ARBA" id="ARBA00004651"/>
    </source>
</evidence>
<feature type="compositionally biased region" description="Acidic residues" evidence="7">
    <location>
        <begin position="176"/>
        <end position="186"/>
    </location>
</feature>
<evidence type="ECO:0000256" key="7">
    <source>
        <dbReference type="SAM" id="MobiDB-lite"/>
    </source>
</evidence>
<feature type="region of interest" description="Disordered" evidence="7">
    <location>
        <begin position="164"/>
        <end position="236"/>
    </location>
</feature>
<dbReference type="PANTHER" id="PTHR30572:SF4">
    <property type="entry name" value="ABC TRANSPORTER PERMEASE YTRF"/>
    <property type="match status" value="1"/>
</dbReference>
<dbReference type="InterPro" id="IPR050250">
    <property type="entry name" value="Macrolide_Exporter_MacB"/>
</dbReference>
<evidence type="ECO:0000313" key="11">
    <source>
        <dbReference type="Proteomes" id="UP001143474"/>
    </source>
</evidence>
<dbReference type="EMBL" id="BSEV01000002">
    <property type="protein sequence ID" value="GLK07999.1"/>
    <property type="molecule type" value="Genomic_DNA"/>
</dbReference>
<comment type="caution">
    <text evidence="10">The sequence shown here is derived from an EMBL/GenBank/DDBJ whole genome shotgun (WGS) entry which is preliminary data.</text>
</comment>
<evidence type="ECO:0000256" key="8">
    <source>
        <dbReference type="SAM" id="Phobius"/>
    </source>
</evidence>
<keyword evidence="11" id="KW-1185">Reference proteome</keyword>
<protein>
    <recommendedName>
        <fullName evidence="9">ABC3 transporter permease C-terminal domain-containing protein</fullName>
    </recommendedName>
</protein>
<evidence type="ECO:0000313" key="10">
    <source>
        <dbReference type="EMBL" id="GLK07999.1"/>
    </source>
</evidence>
<evidence type="ECO:0000256" key="2">
    <source>
        <dbReference type="ARBA" id="ARBA00022475"/>
    </source>
</evidence>
<proteinExistence type="inferred from homology"/>
<dbReference type="InterPro" id="IPR003838">
    <property type="entry name" value="ABC3_permease_C"/>
</dbReference>
<dbReference type="Pfam" id="PF02687">
    <property type="entry name" value="FtsX"/>
    <property type="match status" value="2"/>
</dbReference>
<comment type="similarity">
    <text evidence="6">Belongs to the ABC-4 integral membrane protein family.</text>
</comment>
<sequence length="940" mass="99545">MIRLVFSQLRRRLGRALVLALGIVIAATGFTVLTGSAETQRLEIVGTVGRNFRAQYDILVRPKGTATAVERSQGLVRANYLSGVFGGITLDQYERIKRINGVDVAAPIGMVGHIVHSGGVRVDVTDVLHGGERTMLRVERTRVTDRGLTRIPFRQPRYEYVTRRPVKTDLGRPSSDDDGEAVTEELADGRRVRIDPSLGWSQDPSTSSPFPSERTVPERGYWSTLSGSGIDGSAERRGLRPGQAVVQVPQAFPFLLAAVDPDAEARLAGLDRATVTGRYLRPMTVRDDPREVQLLAATTSYVDQQDEIVVRRLPREAAEKVVRGTPARRLLSYLGTQPGEEVRRLTADAAKTYETMLDDWSTNLPTWRFFPLTRYWTSGPTEYRQLDARRLAALPARNPPDVWADPEFAKLLVGLAKDRGTAPEGAADTQFRALERRTVPYDLEGHTLNTRVVGRFDPARLPGLSELTRLPTETYAPPAAKPGDSRTAVLLGGRDLLPNDNVGGYLQAPPLLLTDLHWLGEIVRRTAGRPAARAPLSVIRVRVAGVTGTDPVSRERISQVARDIVAATGLEVDITVGSSPTPVTVELPAGSFGRPALTLQEGWVAKNVAYRILNAADHKSLVLFVLVLAVCGLFVVNGAAAAVRARRSELGVLACLGWSRPKLFGTVLSEVGAIGLLAGVVSAALAWPVASWAQVAPPGERAWLAVPAATGLALLAGLAPAWLASRVPPAEAVRPAVRLPRRARSPRGVAGLAVSGLTRSPGRTLLGAATLTVAVFGLTVLLGVTYGFRGRVVGSLLGDAIVVQARPADYAAVTVMFTLAALAVADVLYLGVRERDAELATLRASGWSGGSLARLIVFEGVGVGLLGALAGAVGGVAAATALAGGFTGPLTGGTAGGSTGPLVWGAAAAAATAVTLAALASLAPALLAWRLPPARVLARE</sequence>
<dbReference type="RefSeq" id="WP_271216523.1">
    <property type="nucleotide sequence ID" value="NZ_BSEV01000002.1"/>
</dbReference>
<dbReference type="GO" id="GO:0005886">
    <property type="term" value="C:plasma membrane"/>
    <property type="evidence" value="ECO:0007669"/>
    <property type="project" value="UniProtKB-SubCell"/>
</dbReference>
<feature type="transmembrane region" description="Helical" evidence="8">
    <location>
        <begin position="765"/>
        <end position="788"/>
    </location>
</feature>
<feature type="transmembrane region" description="Helical" evidence="8">
    <location>
        <begin position="621"/>
        <end position="643"/>
    </location>
</feature>
<feature type="transmembrane region" description="Helical" evidence="8">
    <location>
        <begin position="808"/>
        <end position="832"/>
    </location>
</feature>
<dbReference type="GO" id="GO:0022857">
    <property type="term" value="F:transmembrane transporter activity"/>
    <property type="evidence" value="ECO:0007669"/>
    <property type="project" value="TreeGrafter"/>
</dbReference>
<feature type="transmembrane region" description="Helical" evidence="8">
    <location>
        <begin position="663"/>
        <end position="690"/>
    </location>
</feature>
<keyword evidence="5 8" id="KW-0472">Membrane</keyword>
<evidence type="ECO:0000256" key="4">
    <source>
        <dbReference type="ARBA" id="ARBA00022989"/>
    </source>
</evidence>
<evidence type="ECO:0000259" key="9">
    <source>
        <dbReference type="Pfam" id="PF02687"/>
    </source>
</evidence>
<evidence type="ECO:0000256" key="6">
    <source>
        <dbReference type="ARBA" id="ARBA00038076"/>
    </source>
</evidence>
<keyword evidence="2" id="KW-1003">Cell membrane</keyword>
<dbReference type="Proteomes" id="UP001143474">
    <property type="component" value="Unassembled WGS sequence"/>
</dbReference>
<gene>
    <name evidence="10" type="ORF">GCM10017600_14040</name>
</gene>
<name>A0A9W6HZ17_9ACTN</name>
<feature type="transmembrane region" description="Helical" evidence="8">
    <location>
        <begin position="852"/>
        <end position="882"/>
    </location>
</feature>
<feature type="transmembrane region" description="Helical" evidence="8">
    <location>
        <begin position="902"/>
        <end position="929"/>
    </location>
</feature>
<comment type="subcellular location">
    <subcellularLocation>
        <location evidence="1">Cell membrane</location>
        <topology evidence="1">Multi-pass membrane protein</topology>
    </subcellularLocation>
</comment>
<feature type="transmembrane region" description="Helical" evidence="8">
    <location>
        <begin position="702"/>
        <end position="724"/>
    </location>
</feature>
<reference evidence="10" key="2">
    <citation type="submission" date="2023-01" db="EMBL/GenBank/DDBJ databases">
        <authorList>
            <person name="Sun Q."/>
            <person name="Evtushenko L."/>
        </authorList>
    </citation>
    <scope>NUCLEOTIDE SEQUENCE</scope>
    <source>
        <strain evidence="10">VKM Ac-2007</strain>
    </source>
</reference>
<dbReference type="AlphaFoldDB" id="A0A9W6HZ17"/>
<feature type="domain" description="ABC3 transporter permease C-terminal" evidence="9">
    <location>
        <begin position="622"/>
        <end position="729"/>
    </location>
</feature>
<organism evidence="10 11">
    <name type="scientific">Streptosporangium carneum</name>
    <dbReference type="NCBI Taxonomy" id="47481"/>
    <lineage>
        <taxon>Bacteria</taxon>
        <taxon>Bacillati</taxon>
        <taxon>Actinomycetota</taxon>
        <taxon>Actinomycetes</taxon>
        <taxon>Streptosporangiales</taxon>
        <taxon>Streptosporangiaceae</taxon>
        <taxon>Streptosporangium</taxon>
    </lineage>
</organism>
<evidence type="ECO:0000256" key="5">
    <source>
        <dbReference type="ARBA" id="ARBA00023136"/>
    </source>
</evidence>
<feature type="compositionally biased region" description="Polar residues" evidence="7">
    <location>
        <begin position="199"/>
        <end position="210"/>
    </location>
</feature>
<keyword evidence="3 8" id="KW-0812">Transmembrane</keyword>
<reference evidence="10" key="1">
    <citation type="journal article" date="2014" name="Int. J. Syst. Evol. Microbiol.">
        <title>Complete genome sequence of Corynebacterium casei LMG S-19264T (=DSM 44701T), isolated from a smear-ripened cheese.</title>
        <authorList>
            <consortium name="US DOE Joint Genome Institute (JGI-PGF)"/>
            <person name="Walter F."/>
            <person name="Albersmeier A."/>
            <person name="Kalinowski J."/>
            <person name="Ruckert C."/>
        </authorList>
    </citation>
    <scope>NUCLEOTIDE SEQUENCE</scope>
    <source>
        <strain evidence="10">VKM Ac-2007</strain>
    </source>
</reference>
<evidence type="ECO:0000256" key="3">
    <source>
        <dbReference type="ARBA" id="ARBA00022692"/>
    </source>
</evidence>
<keyword evidence="4 8" id="KW-1133">Transmembrane helix</keyword>
<accession>A0A9W6HZ17</accession>
<dbReference type="PANTHER" id="PTHR30572">
    <property type="entry name" value="MEMBRANE COMPONENT OF TRANSPORTER-RELATED"/>
    <property type="match status" value="1"/>
</dbReference>